<dbReference type="PANTHER" id="PTHR47637">
    <property type="entry name" value="CHAPERONE SURA"/>
    <property type="match status" value="1"/>
</dbReference>
<name>A0A6J4D1F0_9HELI</name>
<evidence type="ECO:0000256" key="2">
    <source>
        <dbReference type="ARBA" id="ARBA00023110"/>
    </source>
</evidence>
<dbReference type="InterPro" id="IPR050280">
    <property type="entry name" value="OMP_Chaperone_SurA"/>
</dbReference>
<feature type="region of interest" description="Disordered" evidence="3">
    <location>
        <begin position="40"/>
        <end position="59"/>
    </location>
</feature>
<dbReference type="AlphaFoldDB" id="A0A6J4D1F0"/>
<evidence type="ECO:0000313" key="7">
    <source>
        <dbReference type="EMBL" id="BCD70882.1"/>
    </source>
</evidence>
<dbReference type="PANTHER" id="PTHR47637:SF1">
    <property type="entry name" value="CHAPERONE SURA"/>
    <property type="match status" value="1"/>
</dbReference>
<dbReference type="Proteomes" id="UP000509742">
    <property type="component" value="Chromosome"/>
</dbReference>
<evidence type="ECO:0000313" key="9">
    <source>
        <dbReference type="Proteomes" id="UP000509742"/>
    </source>
</evidence>
<proteinExistence type="predicted"/>
<dbReference type="EMBL" id="AP023036">
    <property type="protein sequence ID" value="BCD46549.1"/>
    <property type="molecule type" value="Genomic_DNA"/>
</dbReference>
<dbReference type="Gene3D" id="3.10.50.40">
    <property type="match status" value="1"/>
</dbReference>
<dbReference type="InterPro" id="IPR027304">
    <property type="entry name" value="Trigger_fact/SurA_dom_sf"/>
</dbReference>
<reference evidence="7 8" key="1">
    <citation type="submission" date="2019-06" db="EMBL/GenBank/DDBJ databases">
        <title>Complete genome sequence of Helicobacter suis SNTW101c.</title>
        <authorList>
            <person name="Rimbara E."/>
            <person name="Suzuki M."/>
            <person name="Matsui H."/>
            <person name="Nakamura M."/>
            <person name="Mori S."/>
            <person name="Shibayama K."/>
        </authorList>
    </citation>
    <scope>NUCLEOTIDE SEQUENCE [LARGE SCALE GENOMIC DNA]</scope>
    <source>
        <strain evidence="7 8">SNTW101c</strain>
    </source>
</reference>
<keyword evidence="2" id="KW-0697">Rotamase</keyword>
<dbReference type="RefSeq" id="WP_006565017.1">
    <property type="nucleotide sequence ID" value="NZ_AP019774.1"/>
</dbReference>
<feature type="domain" description="Cj1289-like C-terminal" evidence="5">
    <location>
        <begin position="233"/>
        <end position="326"/>
    </location>
</feature>
<dbReference type="GeneID" id="56928870"/>
<dbReference type="Pfam" id="PF09312">
    <property type="entry name" value="SurA_N"/>
    <property type="match status" value="1"/>
</dbReference>
<sequence length="371" mass="42035">MLKLIQFVRKTSNFSSWVLRVGPVLCMGCVLLQGAGSKVESVTGSGASGSRSHARSLDRRIRQSLRRSLSHKQRHMEQTKQTKPVNKQTKQAAQAPQKQQKASPEDMVENRKDGIVGGIALTVNNDPITLYQIEMQEKVNHVNRQQAINSLILQRIQAQEIKRLKIDIEDDKVDAEIENIAKHNGMNVSDFMRTLAGEGINPVAYKAQLKKQLETRELLRNILLFNANTNSETKMREYYNAHRDEFTVPSDVLATRYTAKDTQTLTQALEHKDTDVPGVTKGEERISIKALNPQIAQMFLSTKEHTFTPILNAGGGNYVAFYIEEKLGKQEVSFAQARGFIANKLIEEQQDKILAEYYEKLRVKAKIKFLR</sequence>
<feature type="compositionally biased region" description="Low complexity" evidence="3">
    <location>
        <begin position="87"/>
        <end position="102"/>
    </location>
</feature>
<feature type="domain" description="SurA N-terminal" evidence="4">
    <location>
        <begin position="139"/>
        <end position="214"/>
    </location>
</feature>
<dbReference type="InterPro" id="IPR046357">
    <property type="entry name" value="PPIase_dom_sf"/>
</dbReference>
<evidence type="ECO:0000259" key="5">
    <source>
        <dbReference type="Pfam" id="PF22506"/>
    </source>
</evidence>
<dbReference type="InterPro" id="IPR015391">
    <property type="entry name" value="SurA_N"/>
</dbReference>
<accession>A0A6J4D1F0</accession>
<dbReference type="SUPFAM" id="SSF109998">
    <property type="entry name" value="Triger factor/SurA peptide-binding domain-like"/>
    <property type="match status" value="1"/>
</dbReference>
<reference evidence="6 9" key="2">
    <citation type="submission" date="2020-04" db="EMBL/GenBank/DDBJ databases">
        <title>Genomic analysis of gastric non-Helicobacter pylori Helicobacters isolated in Japan.</title>
        <authorList>
            <person name="Suzuki M."/>
            <person name="Rimbara E."/>
        </authorList>
    </citation>
    <scope>NUCLEOTIDE SEQUENCE [LARGE SCALE GENOMIC DNA]</scope>
    <source>
        <strain evidence="6 9">NHP19-0020</strain>
    </source>
</reference>
<keyword evidence="9" id="KW-1185">Reference proteome</keyword>
<evidence type="ECO:0000313" key="6">
    <source>
        <dbReference type="EMBL" id="BCD46549.1"/>
    </source>
</evidence>
<dbReference type="InterPro" id="IPR055131">
    <property type="entry name" value="Cj1289-like_C"/>
</dbReference>
<protein>
    <submittedName>
        <fullName evidence="7">Uncharacterized protein</fullName>
    </submittedName>
</protein>
<gene>
    <name evidence="6" type="ORF">NHP190020_15880</name>
    <name evidence="7" type="ORF">SNTW_15270</name>
</gene>
<dbReference type="EMBL" id="AP019774">
    <property type="protein sequence ID" value="BCD70882.1"/>
    <property type="molecule type" value="Genomic_DNA"/>
</dbReference>
<keyword evidence="1" id="KW-0732">Signal</keyword>
<evidence type="ECO:0000259" key="4">
    <source>
        <dbReference type="Pfam" id="PF09312"/>
    </source>
</evidence>
<evidence type="ECO:0000256" key="1">
    <source>
        <dbReference type="ARBA" id="ARBA00022729"/>
    </source>
</evidence>
<feature type="region of interest" description="Disordered" evidence="3">
    <location>
        <begin position="68"/>
        <end position="109"/>
    </location>
</feature>
<organism evidence="7 8">
    <name type="scientific">Helicobacter suis</name>
    <dbReference type="NCBI Taxonomy" id="104628"/>
    <lineage>
        <taxon>Bacteria</taxon>
        <taxon>Pseudomonadati</taxon>
        <taxon>Campylobacterota</taxon>
        <taxon>Epsilonproteobacteria</taxon>
        <taxon>Campylobacterales</taxon>
        <taxon>Helicobacteraceae</taxon>
        <taxon>Helicobacter</taxon>
    </lineage>
</organism>
<dbReference type="GO" id="GO:0003755">
    <property type="term" value="F:peptidyl-prolyl cis-trans isomerase activity"/>
    <property type="evidence" value="ECO:0007669"/>
    <property type="project" value="UniProtKB-KW"/>
</dbReference>
<keyword evidence="2" id="KW-0413">Isomerase</keyword>
<dbReference type="Pfam" id="PF22506">
    <property type="entry name" value="Cj1289-like_C"/>
    <property type="match status" value="1"/>
</dbReference>
<evidence type="ECO:0000313" key="8">
    <source>
        <dbReference type="Proteomes" id="UP000317935"/>
    </source>
</evidence>
<dbReference type="Gene3D" id="1.10.4030.10">
    <property type="entry name" value="Porin chaperone SurA, peptide-binding domain"/>
    <property type="match status" value="1"/>
</dbReference>
<evidence type="ECO:0000256" key="3">
    <source>
        <dbReference type="SAM" id="MobiDB-lite"/>
    </source>
</evidence>
<dbReference type="Proteomes" id="UP000317935">
    <property type="component" value="Chromosome"/>
</dbReference>